<dbReference type="Proteomes" id="UP000053352">
    <property type="component" value="Unassembled WGS sequence"/>
</dbReference>
<sequence>MEARSRERAEARQAQRIAAKGNYAAALAVRDVDIDVAAIYPITPQAQIAEKITEMVANGELDAEVIPVEGEHSAMSAVIAAAATGARVFTATSSQGLEYMHEMLYIASGLRQPVVMAIATRALSAPLNIWNDYSDVMGMRDTGWIIIFSETVQEVYDNLIQAYYIAEHPDVLLPVAVTLDGYILSHTVEPLEPIPREEVLKYAAKRPRGYRPVLDPDKPMTFGVVGGPDWYYEAKVQQDLALRESPRVIEEAAREFEKRFGRRYGLIEEYMMEDAEVAIVSLGATASLVKAAVNRLREEGVRAGMVKIRVYRPFPAEQVAKALENVKAVGVLDRALAFGAAVEGPLFLDVSAALAVRGITKPMASFVHGLGGRDIYVKDVVEMYKKLLNIAETGRSEPRTLFYGVRSRMRLH</sequence>
<name>A0A0V8RX60_PYROC</name>
<dbReference type="InterPro" id="IPR033412">
    <property type="entry name" value="PFOR_II"/>
</dbReference>
<dbReference type="SUPFAM" id="SSF52922">
    <property type="entry name" value="TK C-terminal domain-like"/>
    <property type="match status" value="1"/>
</dbReference>
<dbReference type="InterPro" id="IPR002880">
    <property type="entry name" value="Pyrv_Fd/Flavodoxin_OxRdtase_N"/>
</dbReference>
<evidence type="ECO:0000256" key="1">
    <source>
        <dbReference type="ARBA" id="ARBA00011595"/>
    </source>
</evidence>
<evidence type="ECO:0000313" key="9">
    <source>
        <dbReference type="Proteomes" id="UP000053352"/>
    </source>
</evidence>
<dbReference type="EMBL" id="LNTB01000001">
    <property type="protein sequence ID" value="KSW12652.1"/>
    <property type="molecule type" value="Genomic_DNA"/>
</dbReference>
<comment type="catalytic activity">
    <reaction evidence="5">
        <text>a 2-oxocarboxylate + 2 oxidized [2Fe-2S]-[ferredoxin] + CoA = an acyl-CoA + 2 reduced [2Fe-2S]-[ferredoxin] + CO2 + H(+)</text>
        <dbReference type="Rhea" id="RHEA:42316"/>
        <dbReference type="Rhea" id="RHEA-COMP:10000"/>
        <dbReference type="Rhea" id="RHEA-COMP:10001"/>
        <dbReference type="ChEBI" id="CHEBI:15378"/>
        <dbReference type="ChEBI" id="CHEBI:16526"/>
        <dbReference type="ChEBI" id="CHEBI:33737"/>
        <dbReference type="ChEBI" id="CHEBI:33738"/>
        <dbReference type="ChEBI" id="CHEBI:35179"/>
        <dbReference type="ChEBI" id="CHEBI:57287"/>
        <dbReference type="ChEBI" id="CHEBI:58342"/>
        <dbReference type="EC" id="1.2.7.11"/>
    </reaction>
</comment>
<keyword evidence="9" id="KW-1185">Reference proteome</keyword>
<evidence type="ECO:0000256" key="4">
    <source>
        <dbReference type="ARBA" id="ARBA00023002"/>
    </source>
</evidence>
<proteinExistence type="predicted"/>
<dbReference type="FunFam" id="3.40.50.970:FF:000012">
    <property type="entry name" value="Pyruvate:ferredoxin (Flavodoxin) oxidoreductase"/>
    <property type="match status" value="1"/>
</dbReference>
<evidence type="ECO:0000256" key="5">
    <source>
        <dbReference type="ARBA" id="ARBA00048893"/>
    </source>
</evidence>
<dbReference type="PANTHER" id="PTHR32154">
    <property type="entry name" value="PYRUVATE-FLAVODOXIN OXIDOREDUCTASE-RELATED"/>
    <property type="match status" value="1"/>
</dbReference>
<dbReference type="AlphaFoldDB" id="A0A0V8RX60"/>
<dbReference type="CDD" id="cd07034">
    <property type="entry name" value="TPP_PYR_PFOR_IOR-alpha_like"/>
    <property type="match status" value="1"/>
</dbReference>
<reference evidence="8 9" key="1">
    <citation type="submission" date="2015-11" db="EMBL/GenBank/DDBJ databases">
        <title>Genome sequence of Pyrodictium occultum PL-19, a marine hyperthermophilic archaeon isolated from Volcano, Italy.</title>
        <authorList>
            <person name="Utturkar S."/>
            <person name="Huber H."/>
            <person name="Leptihn S."/>
            <person name="Brown S."/>
            <person name="Stetter K.O."/>
            <person name="Podar M."/>
        </authorList>
    </citation>
    <scope>NUCLEOTIDE SEQUENCE [LARGE SCALE GENOMIC DNA]</scope>
    <source>
        <strain evidence="8 9">PL-19</strain>
    </source>
</reference>
<evidence type="ECO:0000259" key="6">
    <source>
        <dbReference type="Pfam" id="PF01855"/>
    </source>
</evidence>
<evidence type="ECO:0000256" key="3">
    <source>
        <dbReference type="ARBA" id="ARBA00012691"/>
    </source>
</evidence>
<keyword evidence="4" id="KW-0560">Oxidoreductase</keyword>
<evidence type="ECO:0000313" key="8">
    <source>
        <dbReference type="EMBL" id="KSW12652.1"/>
    </source>
</evidence>
<dbReference type="GO" id="GO:0019164">
    <property type="term" value="F:pyruvate synthase activity"/>
    <property type="evidence" value="ECO:0007669"/>
    <property type="project" value="UniProtKB-ARBA"/>
</dbReference>
<gene>
    <name evidence="8" type="ORF">CF15_01560</name>
</gene>
<comment type="subunit">
    <text evidence="2">Heterodimer composed of an alpha and a beta subunit.</text>
</comment>
<feature type="domain" description="Pyruvate:ferredoxin oxidoreductase core" evidence="7">
    <location>
        <begin position="275"/>
        <end position="380"/>
    </location>
</feature>
<dbReference type="InterPro" id="IPR050722">
    <property type="entry name" value="Pyruvate:ferred/Flavod_OxRd"/>
</dbReference>
<feature type="domain" description="Pyruvate flavodoxin/ferredoxin oxidoreductase pyrimidine binding" evidence="6">
    <location>
        <begin position="29"/>
        <end position="252"/>
    </location>
</feature>
<dbReference type="Pfam" id="PF17147">
    <property type="entry name" value="PFOR_II"/>
    <property type="match status" value="1"/>
</dbReference>
<protein>
    <recommendedName>
        <fullName evidence="3">2-oxoacid oxidoreductase (ferredoxin)</fullName>
        <ecNumber evidence="3">1.2.7.11</ecNumber>
    </recommendedName>
</protein>
<dbReference type="Gene3D" id="3.40.50.970">
    <property type="match status" value="1"/>
</dbReference>
<comment type="subunit">
    <text evidence="1">Heterotetramer of one alpha, one beta, one delta and one gamma chain.</text>
</comment>
<dbReference type="STRING" id="2309.CF15_01560"/>
<dbReference type="GO" id="GO:0006979">
    <property type="term" value="P:response to oxidative stress"/>
    <property type="evidence" value="ECO:0007669"/>
    <property type="project" value="TreeGrafter"/>
</dbReference>
<accession>A0A0V8RX60</accession>
<evidence type="ECO:0000256" key="2">
    <source>
        <dbReference type="ARBA" id="ARBA00011631"/>
    </source>
</evidence>
<dbReference type="PANTHER" id="PTHR32154:SF30">
    <property type="entry name" value="2-OXOACID OXIDOREDUCTASE (FERREDOXIN)"/>
    <property type="match status" value="1"/>
</dbReference>
<dbReference type="InterPro" id="IPR009014">
    <property type="entry name" value="Transketo_C/PFOR_II"/>
</dbReference>
<dbReference type="InterPro" id="IPR029061">
    <property type="entry name" value="THDP-binding"/>
</dbReference>
<dbReference type="EC" id="1.2.7.11" evidence="3"/>
<dbReference type="SUPFAM" id="SSF52518">
    <property type="entry name" value="Thiamin diphosphate-binding fold (THDP-binding)"/>
    <property type="match status" value="1"/>
</dbReference>
<dbReference type="RefSeq" id="WP_058371333.1">
    <property type="nucleotide sequence ID" value="NZ_LNTB01000001.1"/>
</dbReference>
<organism evidence="8 9">
    <name type="scientific">Pyrodictium occultum</name>
    <dbReference type="NCBI Taxonomy" id="2309"/>
    <lineage>
        <taxon>Archaea</taxon>
        <taxon>Thermoproteota</taxon>
        <taxon>Thermoprotei</taxon>
        <taxon>Desulfurococcales</taxon>
        <taxon>Pyrodictiaceae</taxon>
        <taxon>Pyrodictium</taxon>
    </lineage>
</organism>
<dbReference type="FunFam" id="3.40.50.920:FF:000010">
    <property type="entry name" value="Pyruvate ferredoxin oxidoreductase, alpha subunit"/>
    <property type="match status" value="1"/>
</dbReference>
<dbReference type="Gene3D" id="3.40.50.920">
    <property type="match status" value="1"/>
</dbReference>
<dbReference type="GO" id="GO:0018491">
    <property type="term" value="F:2-oxobutyrate synthase activity"/>
    <property type="evidence" value="ECO:0007669"/>
    <property type="project" value="UniProtKB-ARBA"/>
</dbReference>
<comment type="caution">
    <text evidence="8">The sequence shown here is derived from an EMBL/GenBank/DDBJ whole genome shotgun (WGS) entry which is preliminary data.</text>
</comment>
<dbReference type="Pfam" id="PF01855">
    <property type="entry name" value="POR_N"/>
    <property type="match status" value="1"/>
</dbReference>
<evidence type="ECO:0000259" key="7">
    <source>
        <dbReference type="Pfam" id="PF17147"/>
    </source>
</evidence>